<keyword evidence="8" id="KW-0408">Iron</keyword>
<dbReference type="GO" id="GO:0020037">
    <property type="term" value="F:heme binding"/>
    <property type="evidence" value="ECO:0007669"/>
    <property type="project" value="InterPro"/>
</dbReference>
<protein>
    <submittedName>
        <fullName evidence="11">Cytochrome P450</fullName>
    </submittedName>
</protein>
<keyword evidence="7" id="KW-0560">Oxidoreductase</keyword>
<dbReference type="SUPFAM" id="SSF48264">
    <property type="entry name" value="Cytochrome P450"/>
    <property type="match status" value="1"/>
</dbReference>
<evidence type="ECO:0000256" key="2">
    <source>
        <dbReference type="ARBA" id="ARBA00010617"/>
    </source>
</evidence>
<evidence type="ECO:0000256" key="9">
    <source>
        <dbReference type="ARBA" id="ARBA00023033"/>
    </source>
</evidence>
<dbReference type="PANTHER" id="PTHR24282">
    <property type="entry name" value="CYTOCHROME P450 FAMILY MEMBER"/>
    <property type="match status" value="1"/>
</dbReference>
<dbReference type="Pfam" id="PF00067">
    <property type="entry name" value="p450"/>
    <property type="match status" value="1"/>
</dbReference>
<dbReference type="Proteomes" id="UP001370490">
    <property type="component" value="Unassembled WGS sequence"/>
</dbReference>
<evidence type="ECO:0000256" key="8">
    <source>
        <dbReference type="ARBA" id="ARBA00023004"/>
    </source>
</evidence>
<keyword evidence="5" id="KW-0479">Metal-binding</keyword>
<dbReference type="EMBL" id="JBAMMX010000004">
    <property type="protein sequence ID" value="KAK6943305.1"/>
    <property type="molecule type" value="Genomic_DNA"/>
</dbReference>
<proteinExistence type="inferred from homology"/>
<keyword evidence="10" id="KW-0472">Membrane</keyword>
<reference evidence="11 12" key="1">
    <citation type="submission" date="2023-12" db="EMBL/GenBank/DDBJ databases">
        <title>A high-quality genome assembly for Dillenia turbinata (Dilleniales).</title>
        <authorList>
            <person name="Chanderbali A."/>
        </authorList>
    </citation>
    <scope>NUCLEOTIDE SEQUENCE [LARGE SCALE GENOMIC DNA]</scope>
    <source>
        <strain evidence="11">LSX21</strain>
        <tissue evidence="11">Leaf</tissue>
    </source>
</reference>
<dbReference type="AlphaFoldDB" id="A0AAN8ZRU6"/>
<keyword evidence="9" id="KW-0503">Monooxygenase</keyword>
<organism evidence="11 12">
    <name type="scientific">Dillenia turbinata</name>
    <dbReference type="NCBI Taxonomy" id="194707"/>
    <lineage>
        <taxon>Eukaryota</taxon>
        <taxon>Viridiplantae</taxon>
        <taxon>Streptophyta</taxon>
        <taxon>Embryophyta</taxon>
        <taxon>Tracheophyta</taxon>
        <taxon>Spermatophyta</taxon>
        <taxon>Magnoliopsida</taxon>
        <taxon>eudicotyledons</taxon>
        <taxon>Gunneridae</taxon>
        <taxon>Pentapetalae</taxon>
        <taxon>Dilleniales</taxon>
        <taxon>Dilleniaceae</taxon>
        <taxon>Dillenia</taxon>
    </lineage>
</organism>
<keyword evidence="6" id="KW-1133">Transmembrane helix</keyword>
<evidence type="ECO:0000256" key="10">
    <source>
        <dbReference type="ARBA" id="ARBA00023136"/>
    </source>
</evidence>
<evidence type="ECO:0000256" key="3">
    <source>
        <dbReference type="ARBA" id="ARBA00022617"/>
    </source>
</evidence>
<evidence type="ECO:0000256" key="7">
    <source>
        <dbReference type="ARBA" id="ARBA00023002"/>
    </source>
</evidence>
<dbReference type="InterPro" id="IPR050665">
    <property type="entry name" value="Cytochrome_P450_Monooxygen"/>
</dbReference>
<evidence type="ECO:0000313" key="11">
    <source>
        <dbReference type="EMBL" id="KAK6943305.1"/>
    </source>
</evidence>
<comment type="similarity">
    <text evidence="2">Belongs to the cytochrome P450 family.</text>
</comment>
<evidence type="ECO:0000256" key="4">
    <source>
        <dbReference type="ARBA" id="ARBA00022692"/>
    </source>
</evidence>
<evidence type="ECO:0000256" key="1">
    <source>
        <dbReference type="ARBA" id="ARBA00004370"/>
    </source>
</evidence>
<dbReference type="PRINTS" id="PR00385">
    <property type="entry name" value="P450"/>
</dbReference>
<name>A0AAN8ZRU6_9MAGN</name>
<evidence type="ECO:0000313" key="12">
    <source>
        <dbReference type="Proteomes" id="UP001370490"/>
    </source>
</evidence>
<dbReference type="GO" id="GO:0004497">
    <property type="term" value="F:monooxygenase activity"/>
    <property type="evidence" value="ECO:0007669"/>
    <property type="project" value="UniProtKB-KW"/>
</dbReference>
<evidence type="ECO:0000256" key="6">
    <source>
        <dbReference type="ARBA" id="ARBA00022989"/>
    </source>
</evidence>
<dbReference type="GO" id="GO:0005506">
    <property type="term" value="F:iron ion binding"/>
    <property type="evidence" value="ECO:0007669"/>
    <property type="project" value="InterPro"/>
</dbReference>
<dbReference type="InterPro" id="IPR036396">
    <property type="entry name" value="Cyt_P450_sf"/>
</dbReference>
<sequence length="128" mass="14752">MLDPKGTFLKWCRKQLVLVPEALQIALLWTSAKLFTLLGNETTSLTATWCLMLLASYPEWQERVRAEILEVYYILMTFSILLMMVIQETLRLYTPPIVLAREVLEDIKLGDLLVSIGTHIWALFPVLL</sequence>
<keyword evidence="4" id="KW-0812">Transmembrane</keyword>
<evidence type="ECO:0000256" key="5">
    <source>
        <dbReference type="ARBA" id="ARBA00022723"/>
    </source>
</evidence>
<dbReference type="Gene3D" id="1.10.630.10">
    <property type="entry name" value="Cytochrome P450"/>
    <property type="match status" value="1"/>
</dbReference>
<dbReference type="InterPro" id="IPR001128">
    <property type="entry name" value="Cyt_P450"/>
</dbReference>
<dbReference type="GO" id="GO:0016020">
    <property type="term" value="C:membrane"/>
    <property type="evidence" value="ECO:0007669"/>
    <property type="project" value="UniProtKB-SubCell"/>
</dbReference>
<dbReference type="PANTHER" id="PTHR24282:SF130">
    <property type="entry name" value="CYTOCHROME P450 FAMILY PROTEIN"/>
    <property type="match status" value="1"/>
</dbReference>
<keyword evidence="12" id="KW-1185">Reference proteome</keyword>
<dbReference type="GO" id="GO:0016705">
    <property type="term" value="F:oxidoreductase activity, acting on paired donors, with incorporation or reduction of molecular oxygen"/>
    <property type="evidence" value="ECO:0007669"/>
    <property type="project" value="InterPro"/>
</dbReference>
<gene>
    <name evidence="11" type="ORF">RJ641_028682</name>
</gene>
<accession>A0AAN8ZRU6</accession>
<comment type="subcellular location">
    <subcellularLocation>
        <location evidence="1">Membrane</location>
    </subcellularLocation>
</comment>
<keyword evidence="3" id="KW-0349">Heme</keyword>
<comment type="caution">
    <text evidence="11">The sequence shown here is derived from an EMBL/GenBank/DDBJ whole genome shotgun (WGS) entry which is preliminary data.</text>
</comment>